<reference evidence="3" key="1">
    <citation type="submission" date="2011-02" db="EMBL/GenBank/DDBJ databases">
        <title>The complete genome of Planctomyces brasiliensis DSM 5305.</title>
        <authorList>
            <person name="Lucas S."/>
            <person name="Copeland A."/>
            <person name="Lapidus A."/>
            <person name="Bruce D."/>
            <person name="Goodwin L."/>
            <person name="Pitluck S."/>
            <person name="Kyrpides N."/>
            <person name="Mavromatis K."/>
            <person name="Pagani I."/>
            <person name="Ivanova N."/>
            <person name="Ovchinnikova G."/>
            <person name="Lu M."/>
            <person name="Detter J.C."/>
            <person name="Han C."/>
            <person name="Land M."/>
            <person name="Hauser L."/>
            <person name="Markowitz V."/>
            <person name="Cheng J.-F."/>
            <person name="Hugenholtz P."/>
            <person name="Woyke T."/>
            <person name="Wu D."/>
            <person name="Tindall B."/>
            <person name="Pomrenke H.G."/>
            <person name="Brambilla E."/>
            <person name="Klenk H.-P."/>
            <person name="Eisen J.A."/>
        </authorList>
    </citation>
    <scope>NUCLEOTIDE SEQUENCE [LARGE SCALE GENOMIC DNA]</scope>
    <source>
        <strain evidence="3">ATCC 49424 / DSM 5305 / JCM 21570 / NBRC 103401 / IFAM 1448</strain>
    </source>
</reference>
<accession>F0SP14</accession>
<protein>
    <submittedName>
        <fullName evidence="2">Uncharacterized protein</fullName>
    </submittedName>
</protein>
<evidence type="ECO:0000313" key="2">
    <source>
        <dbReference type="EMBL" id="ADY61117.1"/>
    </source>
</evidence>
<feature type="region of interest" description="Disordered" evidence="1">
    <location>
        <begin position="1"/>
        <end position="22"/>
    </location>
</feature>
<dbReference type="RefSeq" id="WP_013629836.1">
    <property type="nucleotide sequence ID" value="NC_015174.1"/>
</dbReference>
<sequence length="421" mass="46285">MISPAPQTSSHNFTPQDSRSRRTVRPRAATLFIASLLIALIACLSPATTTACPFCSAPQLTLAEQIAQTDIAVLAEWKSGVQPDFSAGTAGTTTFRIEKIIKAPEAAGLEVGKEITLPDYTPGLEGEFGLLVGTLQETISWLSPLDISKAGFEYVINAPGPENAASLRLKYFVKFLEHKDPLVADDAYAEFANAAYSSIAEVKDSFPTDQLRKWVYDPETPVTRLGLYGLMLGLSGNENDIPRLQDKVTANEEDFRLGIDGVMAGYLLLSGADGLTVLEKTKFEPALETPSPVPFSETFAAMQALKFLWEYAPDTVEKERLRASMRTLMAHPDLADLVIIDLARWEDWSLLPRLKEIYGQEPYDVPAIKRAIVGYLIAAGKQEPEDEQTPVPAFVKEAEAFLAQLEEEDPKTVKTARLLFR</sequence>
<name>F0SP14_RUBBR</name>
<organism evidence="2 3">
    <name type="scientific">Rubinisphaera brasiliensis (strain ATCC 49424 / DSM 5305 / JCM 21570 / IAM 15109 / NBRC 103401 / IFAM 1448)</name>
    <name type="common">Planctomyces brasiliensis</name>
    <dbReference type="NCBI Taxonomy" id="756272"/>
    <lineage>
        <taxon>Bacteria</taxon>
        <taxon>Pseudomonadati</taxon>
        <taxon>Planctomycetota</taxon>
        <taxon>Planctomycetia</taxon>
        <taxon>Planctomycetales</taxon>
        <taxon>Planctomycetaceae</taxon>
        <taxon>Rubinisphaera</taxon>
    </lineage>
</organism>
<gene>
    <name evidence="2" type="ordered locus">Plabr_3520</name>
</gene>
<dbReference type="EMBL" id="CP002546">
    <property type="protein sequence ID" value="ADY61117.1"/>
    <property type="molecule type" value="Genomic_DNA"/>
</dbReference>
<feature type="compositionally biased region" description="Polar residues" evidence="1">
    <location>
        <begin position="1"/>
        <end position="17"/>
    </location>
</feature>
<dbReference type="OrthoDB" id="260790at2"/>
<evidence type="ECO:0000313" key="3">
    <source>
        <dbReference type="Proteomes" id="UP000006860"/>
    </source>
</evidence>
<keyword evidence="3" id="KW-1185">Reference proteome</keyword>
<evidence type="ECO:0000256" key="1">
    <source>
        <dbReference type="SAM" id="MobiDB-lite"/>
    </source>
</evidence>
<dbReference type="KEGG" id="pbs:Plabr_3520"/>
<dbReference type="HOGENOM" id="CLU_039501_0_0_0"/>
<proteinExistence type="predicted"/>
<dbReference type="AlphaFoldDB" id="F0SP14"/>
<dbReference type="Proteomes" id="UP000006860">
    <property type="component" value="Chromosome"/>
</dbReference>
<dbReference type="eggNOG" id="ENOG5031SWW">
    <property type="taxonomic scope" value="Bacteria"/>
</dbReference>